<evidence type="ECO:0000313" key="1">
    <source>
        <dbReference type="EMBL" id="KFP30825.1"/>
    </source>
</evidence>
<feature type="non-terminal residue" evidence="1">
    <location>
        <position position="135"/>
    </location>
</feature>
<keyword evidence="2" id="KW-1185">Reference proteome</keyword>
<name>A0A091K1C2_COLST</name>
<reference evidence="1 2" key="1">
    <citation type="submission" date="2014-04" db="EMBL/GenBank/DDBJ databases">
        <title>Genome evolution of avian class.</title>
        <authorList>
            <person name="Zhang G."/>
            <person name="Li C."/>
        </authorList>
    </citation>
    <scope>NUCLEOTIDE SEQUENCE [LARGE SCALE GENOMIC DNA]</scope>
    <source>
        <strain evidence="1">BGI_N325</strain>
    </source>
</reference>
<dbReference type="AlphaFoldDB" id="A0A091K1C2"/>
<evidence type="ECO:0000313" key="2">
    <source>
        <dbReference type="Proteomes" id="UP000053615"/>
    </source>
</evidence>
<feature type="non-terminal residue" evidence="1">
    <location>
        <position position="1"/>
    </location>
</feature>
<sequence>FTQALDGSVAFPVSPLWSCSSVFFSSSSVLFSVFSSEEVSEPIEPITSFASFLTAVISVSADTKQSDSAFPDSVFAETSVISFVSPEGEQAPVKLAQLNSWDVSSTFSCSRVSGFISFTSSHPGRHFTLLWDAVT</sequence>
<accession>A0A091K1C2</accession>
<protein>
    <submittedName>
        <fullName evidence="1">Uncharacterized protein</fullName>
    </submittedName>
</protein>
<gene>
    <name evidence="1" type="ORF">N325_09831</name>
</gene>
<proteinExistence type="predicted"/>
<dbReference type="EMBL" id="KK540798">
    <property type="protein sequence ID" value="KFP30825.1"/>
    <property type="molecule type" value="Genomic_DNA"/>
</dbReference>
<dbReference type="Proteomes" id="UP000053615">
    <property type="component" value="Unassembled WGS sequence"/>
</dbReference>
<organism evidence="1 2">
    <name type="scientific">Colius striatus</name>
    <name type="common">Speckled mousebird</name>
    <dbReference type="NCBI Taxonomy" id="57412"/>
    <lineage>
        <taxon>Eukaryota</taxon>
        <taxon>Metazoa</taxon>
        <taxon>Chordata</taxon>
        <taxon>Craniata</taxon>
        <taxon>Vertebrata</taxon>
        <taxon>Euteleostomi</taxon>
        <taxon>Archelosauria</taxon>
        <taxon>Archosauria</taxon>
        <taxon>Dinosauria</taxon>
        <taxon>Saurischia</taxon>
        <taxon>Theropoda</taxon>
        <taxon>Coelurosauria</taxon>
        <taxon>Aves</taxon>
        <taxon>Neognathae</taxon>
        <taxon>Neoaves</taxon>
        <taxon>Telluraves</taxon>
        <taxon>Coraciimorphae</taxon>
        <taxon>Coliiformes</taxon>
        <taxon>Coliidae</taxon>
        <taxon>Colius</taxon>
    </lineage>
</organism>